<feature type="domain" description="Disease resistance R13L4/SHOC-2-like LRR" evidence="14">
    <location>
        <begin position="182"/>
        <end position="347"/>
    </location>
</feature>
<dbReference type="InterPro" id="IPR032675">
    <property type="entry name" value="LRR_dom_sf"/>
</dbReference>
<dbReference type="Pfam" id="PF23598">
    <property type="entry name" value="LRR_14"/>
    <property type="match status" value="1"/>
</dbReference>
<keyword evidence="16" id="KW-1185">Reference proteome</keyword>
<keyword evidence="10" id="KW-0472">Membrane</keyword>
<keyword evidence="11" id="KW-0325">Glycoprotein</keyword>
<evidence type="ECO:0000259" key="14">
    <source>
        <dbReference type="Pfam" id="PF23598"/>
    </source>
</evidence>
<evidence type="ECO:0000256" key="2">
    <source>
        <dbReference type="ARBA" id="ARBA00009592"/>
    </source>
</evidence>
<dbReference type="Proteomes" id="UP000222542">
    <property type="component" value="Unassembled WGS sequence"/>
</dbReference>
<evidence type="ECO:0000259" key="13">
    <source>
        <dbReference type="Pfam" id="PF08263"/>
    </source>
</evidence>
<dbReference type="PRINTS" id="PR00019">
    <property type="entry name" value="LEURICHRPT"/>
</dbReference>
<evidence type="ECO:0000256" key="5">
    <source>
        <dbReference type="ARBA" id="ARBA00022614"/>
    </source>
</evidence>
<name>A0A2G2YFV2_CAPAN</name>
<dbReference type="Gramene" id="PHT68626">
    <property type="protein sequence ID" value="PHT68626"/>
    <property type="gene ID" value="T459_28113"/>
</dbReference>
<comment type="similarity">
    <text evidence="2">Belongs to the RLP family.</text>
</comment>
<dbReference type="SUPFAM" id="SSF52058">
    <property type="entry name" value="L domain-like"/>
    <property type="match status" value="1"/>
</dbReference>
<dbReference type="FunFam" id="3.80.10.10:FF:000095">
    <property type="entry name" value="LRR receptor-like serine/threonine-protein kinase GSO1"/>
    <property type="match status" value="1"/>
</dbReference>
<comment type="caution">
    <text evidence="15">The sequence shown here is derived from an EMBL/GenBank/DDBJ whole genome shotgun (WGS) entry which is preliminary data.</text>
</comment>
<dbReference type="SUPFAM" id="SSF52047">
    <property type="entry name" value="RNI-like"/>
    <property type="match status" value="1"/>
</dbReference>
<keyword evidence="3" id="KW-1003">Cell membrane</keyword>
<dbReference type="GO" id="GO:0005886">
    <property type="term" value="C:plasma membrane"/>
    <property type="evidence" value="ECO:0000318"/>
    <property type="project" value="GO_Central"/>
</dbReference>
<dbReference type="GO" id="GO:0038023">
    <property type="term" value="F:signaling receptor activity"/>
    <property type="evidence" value="ECO:0000318"/>
    <property type="project" value="GO_Central"/>
</dbReference>
<dbReference type="AlphaFoldDB" id="A0A2G2YFV2"/>
<accession>A0A2G2YFV2</accession>
<dbReference type="SMART" id="SM00369">
    <property type="entry name" value="LRR_TYP"/>
    <property type="match status" value="7"/>
</dbReference>
<evidence type="ECO:0000256" key="9">
    <source>
        <dbReference type="ARBA" id="ARBA00022989"/>
    </source>
</evidence>
<evidence type="ECO:0000256" key="6">
    <source>
        <dbReference type="ARBA" id="ARBA00022692"/>
    </source>
</evidence>
<dbReference type="PANTHER" id="PTHR48061:SF16">
    <property type="entry name" value="CF-2.2"/>
    <property type="match status" value="1"/>
</dbReference>
<keyword evidence="8" id="KW-0677">Repeat</keyword>
<evidence type="ECO:0000256" key="10">
    <source>
        <dbReference type="ARBA" id="ARBA00023136"/>
    </source>
</evidence>
<dbReference type="InterPro" id="IPR001611">
    <property type="entry name" value="Leu-rich_rpt"/>
</dbReference>
<evidence type="ECO:0000256" key="1">
    <source>
        <dbReference type="ARBA" id="ARBA00004251"/>
    </source>
</evidence>
<keyword evidence="5" id="KW-0433">Leucine-rich repeat</keyword>
<dbReference type="EMBL" id="AYRZ02000011">
    <property type="protein sequence ID" value="PHT68626.1"/>
    <property type="molecule type" value="Genomic_DNA"/>
</dbReference>
<dbReference type="InterPro" id="IPR046956">
    <property type="entry name" value="RLP23-like"/>
</dbReference>
<dbReference type="GO" id="GO:0050832">
    <property type="term" value="P:defense response to fungus"/>
    <property type="evidence" value="ECO:0007669"/>
    <property type="project" value="UniProtKB-ARBA"/>
</dbReference>
<proteinExistence type="inferred from homology"/>
<evidence type="ECO:0000256" key="3">
    <source>
        <dbReference type="ARBA" id="ARBA00022475"/>
    </source>
</evidence>
<feature type="chain" id="PRO_5013875115" evidence="12">
    <location>
        <begin position="23"/>
        <end position="790"/>
    </location>
</feature>
<dbReference type="PANTHER" id="PTHR48061">
    <property type="entry name" value="LEUCINE-RICH REPEAT RECEPTOR PROTEIN KINASE EMS1-LIKE-RELATED"/>
    <property type="match status" value="1"/>
</dbReference>
<dbReference type="Gene3D" id="3.80.10.10">
    <property type="entry name" value="Ribonuclease Inhibitor"/>
    <property type="match status" value="6"/>
</dbReference>
<evidence type="ECO:0000256" key="8">
    <source>
        <dbReference type="ARBA" id="ARBA00022737"/>
    </source>
</evidence>
<keyword evidence="9" id="KW-1133">Transmembrane helix</keyword>
<evidence type="ECO:0000256" key="11">
    <source>
        <dbReference type="ARBA" id="ARBA00023180"/>
    </source>
</evidence>
<dbReference type="InterPro" id="IPR013210">
    <property type="entry name" value="LRR_N_plant-typ"/>
</dbReference>
<dbReference type="InterPro" id="IPR055414">
    <property type="entry name" value="LRR_R13L4/SHOC2-like"/>
</dbReference>
<dbReference type="Pfam" id="PF00560">
    <property type="entry name" value="LRR_1"/>
    <property type="match status" value="7"/>
</dbReference>
<sequence length="790" mass="87135">MGCLFLLLIVIFWLQYPLVIFSRHLCQLEQNLALQLLKLKLAIDDYASADCESNDHFPYPKTLSWNKSTDCCTWDGVTCDGVTGRITELDLSCSQLHGTIDSNSTLFQLSHLQKLNLAYNDFSPSQISIKFGWFPSLTHLNLSHSGFSGTIPSQVSYLSKLMSLDLSAGSRELDLSLSGFSGIIPYSIGHLKSLSFLDLSGCYFSGNIPPTIGDLTKLTTLRLFPNNFSGPLPSTISNLVQLVEFEISSTNLTGNIPNIFGNSTNLKSLSLSYNLFTGLFPSSVTNLTKLESLEISNCSITGPIPSIATGFPNIILLFLADNSLSGEIPSWIFDLPSLKYLVLRGNQLTGQLKEFKYNLLEVVDVGENKLHGPIPTTFSKLMNLTTLDLSTNSLSGSLDIGIFSNCKQLRRLGLSFNNLSVFSSQKDVTLPNSIGSLYVSSCNIRELNYLRAVKNIGNLDLSNNKMYGKIPDWAWSNWQVSVSYLNLSSNFLTVIDPLHHFKELVYLDIKSNLIQGQLPAPPPNMFLFIVSNNNFTGKLPSSLCKMSSLVILDLSNNSLSGIIPKCLVNMSTSLSVLDLHNNHFKGMLPRKLANCKALEVVDLAENLLNDTFPKWLGSLPRLQVLSLRSNGLHGRITTSRNQLKILDLSYNDFTGNLSERFFNNLKSMIIVDRTGTGTGNPLRYIGRIQYHDSLTLAIKGKKIELVRILSIFTTIDFSNNKFKGDVPKSIGNLSSLRGLNLAHNSLIGPIPQSFGNLSVLESLDLSWNQLSGNILQQLASLKSLAVLNLS</sequence>
<organism evidence="15 16">
    <name type="scientific">Capsicum annuum</name>
    <name type="common">Capsicum pepper</name>
    <dbReference type="NCBI Taxonomy" id="4072"/>
    <lineage>
        <taxon>Eukaryota</taxon>
        <taxon>Viridiplantae</taxon>
        <taxon>Streptophyta</taxon>
        <taxon>Embryophyta</taxon>
        <taxon>Tracheophyta</taxon>
        <taxon>Spermatophyta</taxon>
        <taxon>Magnoliopsida</taxon>
        <taxon>eudicotyledons</taxon>
        <taxon>Gunneridae</taxon>
        <taxon>Pentapetalae</taxon>
        <taxon>asterids</taxon>
        <taxon>lamiids</taxon>
        <taxon>Solanales</taxon>
        <taxon>Solanaceae</taxon>
        <taxon>Solanoideae</taxon>
        <taxon>Capsiceae</taxon>
        <taxon>Capsicum</taxon>
    </lineage>
</organism>
<evidence type="ECO:0000256" key="4">
    <source>
        <dbReference type="ARBA" id="ARBA00022553"/>
    </source>
</evidence>
<evidence type="ECO:0000256" key="7">
    <source>
        <dbReference type="ARBA" id="ARBA00022729"/>
    </source>
</evidence>
<dbReference type="Pfam" id="PF08263">
    <property type="entry name" value="LRRNT_2"/>
    <property type="match status" value="1"/>
</dbReference>
<keyword evidence="6" id="KW-0812">Transmembrane</keyword>
<dbReference type="FunFam" id="3.80.10.10:FF:000041">
    <property type="entry name" value="LRR receptor-like serine/threonine-protein kinase ERECTA"/>
    <property type="match status" value="1"/>
</dbReference>
<feature type="signal peptide" evidence="12">
    <location>
        <begin position="1"/>
        <end position="22"/>
    </location>
</feature>
<reference evidence="15 16" key="2">
    <citation type="journal article" date="2017" name="Genome Biol.">
        <title>New reference genome sequences of hot pepper reveal the massive evolution of plant disease-resistance genes by retroduplication.</title>
        <authorList>
            <person name="Kim S."/>
            <person name="Park J."/>
            <person name="Yeom S.I."/>
            <person name="Kim Y.M."/>
            <person name="Seo E."/>
            <person name="Kim K.T."/>
            <person name="Kim M.S."/>
            <person name="Lee J.M."/>
            <person name="Cheong K."/>
            <person name="Shin H.S."/>
            <person name="Kim S.B."/>
            <person name="Han K."/>
            <person name="Lee J."/>
            <person name="Park M."/>
            <person name="Lee H.A."/>
            <person name="Lee H.Y."/>
            <person name="Lee Y."/>
            <person name="Oh S."/>
            <person name="Lee J.H."/>
            <person name="Choi E."/>
            <person name="Choi E."/>
            <person name="Lee S.E."/>
            <person name="Jeon J."/>
            <person name="Kim H."/>
            <person name="Choi G."/>
            <person name="Song H."/>
            <person name="Lee J."/>
            <person name="Lee S.C."/>
            <person name="Kwon J.K."/>
            <person name="Lee H.Y."/>
            <person name="Koo N."/>
            <person name="Hong Y."/>
            <person name="Kim R.W."/>
            <person name="Kang W.H."/>
            <person name="Huh J.H."/>
            <person name="Kang B.C."/>
            <person name="Yang T.J."/>
            <person name="Lee Y.H."/>
            <person name="Bennetzen J.L."/>
            <person name="Choi D."/>
        </authorList>
    </citation>
    <scope>NUCLEOTIDE SEQUENCE [LARGE SCALE GENOMIC DNA]</scope>
    <source>
        <strain evidence="16">cv. CM334</strain>
    </source>
</reference>
<evidence type="ECO:0000256" key="12">
    <source>
        <dbReference type="SAM" id="SignalP"/>
    </source>
</evidence>
<keyword evidence="7 12" id="KW-0732">Signal</keyword>
<reference evidence="15 16" key="1">
    <citation type="journal article" date="2014" name="Nat. Genet.">
        <title>Genome sequence of the hot pepper provides insights into the evolution of pungency in Capsicum species.</title>
        <authorList>
            <person name="Kim S."/>
            <person name="Park M."/>
            <person name="Yeom S.I."/>
            <person name="Kim Y.M."/>
            <person name="Lee J.M."/>
            <person name="Lee H.A."/>
            <person name="Seo E."/>
            <person name="Choi J."/>
            <person name="Cheong K."/>
            <person name="Kim K.T."/>
            <person name="Jung K."/>
            <person name="Lee G.W."/>
            <person name="Oh S.K."/>
            <person name="Bae C."/>
            <person name="Kim S.B."/>
            <person name="Lee H.Y."/>
            <person name="Kim S.Y."/>
            <person name="Kim M.S."/>
            <person name="Kang B.C."/>
            <person name="Jo Y.D."/>
            <person name="Yang H.B."/>
            <person name="Jeong H.J."/>
            <person name="Kang W.H."/>
            <person name="Kwon J.K."/>
            <person name="Shin C."/>
            <person name="Lim J.Y."/>
            <person name="Park J.H."/>
            <person name="Huh J.H."/>
            <person name="Kim J.S."/>
            <person name="Kim B.D."/>
            <person name="Cohen O."/>
            <person name="Paran I."/>
            <person name="Suh M.C."/>
            <person name="Lee S.B."/>
            <person name="Kim Y.K."/>
            <person name="Shin Y."/>
            <person name="Noh S.J."/>
            <person name="Park J."/>
            <person name="Seo Y.S."/>
            <person name="Kwon S.Y."/>
            <person name="Kim H.A."/>
            <person name="Park J.M."/>
            <person name="Kim H.J."/>
            <person name="Choi S.B."/>
            <person name="Bosland P.W."/>
            <person name="Reeves G."/>
            <person name="Jo S.H."/>
            <person name="Lee B.W."/>
            <person name="Cho H.T."/>
            <person name="Choi H.S."/>
            <person name="Lee M.S."/>
            <person name="Yu Y."/>
            <person name="Do Choi Y."/>
            <person name="Park B.S."/>
            <person name="van Deynze A."/>
            <person name="Ashrafi H."/>
            <person name="Hill T."/>
            <person name="Kim W.T."/>
            <person name="Pai H.S."/>
            <person name="Ahn H.K."/>
            <person name="Yeam I."/>
            <person name="Giovannoni J.J."/>
            <person name="Rose J.K."/>
            <person name="Sorensen I."/>
            <person name="Lee S.J."/>
            <person name="Kim R.W."/>
            <person name="Choi I.Y."/>
            <person name="Choi B.S."/>
            <person name="Lim J.S."/>
            <person name="Lee Y.H."/>
            <person name="Choi D."/>
        </authorList>
    </citation>
    <scope>NUCLEOTIDE SEQUENCE [LARGE SCALE GENOMIC DNA]</scope>
    <source>
        <strain evidence="16">cv. CM334</strain>
    </source>
</reference>
<dbReference type="FunFam" id="3.80.10.10:FF:000383">
    <property type="entry name" value="Leucine-rich repeat receptor protein kinase EMS1"/>
    <property type="match status" value="1"/>
</dbReference>
<evidence type="ECO:0000313" key="16">
    <source>
        <dbReference type="Proteomes" id="UP000222542"/>
    </source>
</evidence>
<dbReference type="OMA" id="AWSNWQV"/>
<evidence type="ECO:0000313" key="15">
    <source>
        <dbReference type="EMBL" id="PHT68626.1"/>
    </source>
</evidence>
<keyword evidence="4" id="KW-0597">Phosphoprotein</keyword>
<protein>
    <submittedName>
        <fullName evidence="15">Uncharacterized protein</fullName>
    </submittedName>
</protein>
<gene>
    <name evidence="15" type="ORF">T459_28113</name>
</gene>
<comment type="subcellular location">
    <subcellularLocation>
        <location evidence="1">Cell membrane</location>
        <topology evidence="1">Single-pass type I membrane protein</topology>
    </subcellularLocation>
</comment>
<feature type="domain" description="Leucine-rich repeat-containing N-terminal plant-type" evidence="13">
    <location>
        <begin position="60"/>
        <end position="80"/>
    </location>
</feature>
<dbReference type="InterPro" id="IPR003591">
    <property type="entry name" value="Leu-rich_rpt_typical-subtyp"/>
</dbReference>
<dbReference type="Pfam" id="PF13855">
    <property type="entry name" value="LRR_8"/>
    <property type="match status" value="2"/>
</dbReference>